<dbReference type="InterPro" id="IPR020094">
    <property type="entry name" value="TruA/RsuA/RluB/E/F_N"/>
</dbReference>
<dbReference type="Gene3D" id="3.10.290.10">
    <property type="entry name" value="RNA-binding S4 domain"/>
    <property type="match status" value="1"/>
</dbReference>
<dbReference type="InterPro" id="IPR020103">
    <property type="entry name" value="PsdUridine_synth_cat_dom_sf"/>
</dbReference>
<dbReference type="RefSeq" id="WP_390880970.1">
    <property type="nucleotide sequence ID" value="NZ_JAODNW010000021.1"/>
</dbReference>
<evidence type="ECO:0000313" key="9">
    <source>
        <dbReference type="EMBL" id="MFC0208667.1"/>
    </source>
</evidence>
<keyword evidence="10" id="KW-1185">Reference proteome</keyword>
<feature type="region of interest" description="Disordered" evidence="7">
    <location>
        <begin position="277"/>
        <end position="368"/>
    </location>
</feature>
<evidence type="ECO:0000256" key="1">
    <source>
        <dbReference type="ARBA" id="ARBA00000073"/>
    </source>
</evidence>
<feature type="domain" description="RNA-binding S4" evidence="8">
    <location>
        <begin position="24"/>
        <end position="81"/>
    </location>
</feature>
<organism evidence="9 10">
    <name type="scientific">Chelativorans intermedius</name>
    <dbReference type="NCBI Taxonomy" id="515947"/>
    <lineage>
        <taxon>Bacteria</taxon>
        <taxon>Pseudomonadati</taxon>
        <taxon>Pseudomonadota</taxon>
        <taxon>Alphaproteobacteria</taxon>
        <taxon>Hyphomicrobiales</taxon>
        <taxon>Phyllobacteriaceae</taxon>
        <taxon>Chelativorans</taxon>
    </lineage>
</organism>
<feature type="region of interest" description="Disordered" evidence="7">
    <location>
        <begin position="1"/>
        <end position="22"/>
    </location>
</feature>
<keyword evidence="4 6" id="KW-0413">Isomerase</keyword>
<comment type="catalytic activity">
    <reaction evidence="1">
        <text>a uridine in RNA = a pseudouridine in RNA</text>
        <dbReference type="Rhea" id="RHEA:48348"/>
        <dbReference type="Rhea" id="RHEA-COMP:12068"/>
        <dbReference type="Rhea" id="RHEA-COMP:12069"/>
        <dbReference type="ChEBI" id="CHEBI:65314"/>
        <dbReference type="ChEBI" id="CHEBI:65315"/>
    </reaction>
</comment>
<dbReference type="InterPro" id="IPR050343">
    <property type="entry name" value="RsuA_PseudoU_synthase"/>
</dbReference>
<evidence type="ECO:0000256" key="3">
    <source>
        <dbReference type="ARBA" id="ARBA00022884"/>
    </source>
</evidence>
<evidence type="ECO:0000259" key="8">
    <source>
        <dbReference type="SMART" id="SM00363"/>
    </source>
</evidence>
<dbReference type="GO" id="GO:0016853">
    <property type="term" value="F:isomerase activity"/>
    <property type="evidence" value="ECO:0007669"/>
    <property type="project" value="UniProtKB-KW"/>
</dbReference>
<dbReference type="SUPFAM" id="SSF55120">
    <property type="entry name" value="Pseudouridine synthase"/>
    <property type="match status" value="1"/>
</dbReference>
<dbReference type="SMART" id="SM00363">
    <property type="entry name" value="S4"/>
    <property type="match status" value="1"/>
</dbReference>
<dbReference type="PANTHER" id="PTHR47683">
    <property type="entry name" value="PSEUDOURIDINE SYNTHASE FAMILY PROTEIN-RELATED"/>
    <property type="match status" value="1"/>
</dbReference>
<dbReference type="Gene3D" id="3.30.70.580">
    <property type="entry name" value="Pseudouridine synthase I, catalytic domain, N-terminal subdomain"/>
    <property type="match status" value="1"/>
</dbReference>
<dbReference type="Proteomes" id="UP001589755">
    <property type="component" value="Unassembled WGS sequence"/>
</dbReference>
<dbReference type="InterPro" id="IPR042092">
    <property type="entry name" value="PsdUridine_s_RsuA/RluB/E/F_cat"/>
</dbReference>
<accession>A0ABV6D7S3</accession>
<evidence type="ECO:0000256" key="4">
    <source>
        <dbReference type="ARBA" id="ARBA00023235"/>
    </source>
</evidence>
<dbReference type="InterPro" id="IPR036986">
    <property type="entry name" value="S4_RNA-bd_sf"/>
</dbReference>
<feature type="compositionally biased region" description="Basic residues" evidence="7">
    <location>
        <begin position="358"/>
        <end position="368"/>
    </location>
</feature>
<keyword evidence="3 5" id="KW-0694">RNA-binding</keyword>
<dbReference type="PANTHER" id="PTHR47683:SF3">
    <property type="entry name" value="RIBOSOMAL LARGE SUBUNIT PSEUDOURIDINE SYNTHASE B"/>
    <property type="match status" value="1"/>
</dbReference>
<evidence type="ECO:0000256" key="6">
    <source>
        <dbReference type="RuleBase" id="RU003887"/>
    </source>
</evidence>
<evidence type="ECO:0000256" key="2">
    <source>
        <dbReference type="ARBA" id="ARBA00008348"/>
    </source>
</evidence>
<gene>
    <name evidence="9" type="ORF">ACFFJ2_09675</name>
</gene>
<dbReference type="InterPro" id="IPR006145">
    <property type="entry name" value="PsdUridine_synth_RsuA/RluA"/>
</dbReference>
<dbReference type="Pfam" id="PF01479">
    <property type="entry name" value="S4"/>
    <property type="match status" value="1"/>
</dbReference>
<dbReference type="InterPro" id="IPR000748">
    <property type="entry name" value="PsdUridine_synth_RsuA/RluB/E/F"/>
</dbReference>
<protein>
    <recommendedName>
        <fullName evidence="6">Pseudouridine synthase</fullName>
        <ecNumber evidence="6">5.4.99.-</ecNumber>
    </recommendedName>
</protein>
<proteinExistence type="inferred from homology"/>
<comment type="caution">
    <text evidence="9">The sequence shown here is derived from an EMBL/GenBank/DDBJ whole genome shotgun (WGS) entry which is preliminary data.</text>
</comment>
<dbReference type="EC" id="5.4.99.-" evidence="6"/>
<feature type="compositionally biased region" description="Basic residues" evidence="7">
    <location>
        <begin position="1"/>
        <end position="10"/>
    </location>
</feature>
<dbReference type="Gene3D" id="3.30.70.1560">
    <property type="entry name" value="Alpha-L RNA-binding motif"/>
    <property type="match status" value="1"/>
</dbReference>
<evidence type="ECO:0000313" key="10">
    <source>
        <dbReference type="Proteomes" id="UP001589755"/>
    </source>
</evidence>
<evidence type="ECO:0000256" key="5">
    <source>
        <dbReference type="PROSITE-ProRule" id="PRU00182"/>
    </source>
</evidence>
<feature type="compositionally biased region" description="Basic and acidic residues" evidence="7">
    <location>
        <begin position="342"/>
        <end position="353"/>
    </location>
</feature>
<dbReference type="CDD" id="cd00165">
    <property type="entry name" value="S4"/>
    <property type="match status" value="1"/>
</dbReference>
<dbReference type="InterPro" id="IPR018496">
    <property type="entry name" value="PsdUridine_synth_RsuA/RluB_CS"/>
</dbReference>
<comment type="similarity">
    <text evidence="2 6">Belongs to the pseudouridine synthase RsuA family.</text>
</comment>
<dbReference type="EMBL" id="JBHLXD010000013">
    <property type="protein sequence ID" value="MFC0208667.1"/>
    <property type="molecule type" value="Genomic_DNA"/>
</dbReference>
<evidence type="ECO:0000256" key="7">
    <source>
        <dbReference type="SAM" id="MobiDB-lite"/>
    </source>
</evidence>
<name>A0ABV6D7S3_9HYPH</name>
<dbReference type="PROSITE" id="PS50889">
    <property type="entry name" value="S4"/>
    <property type="match status" value="1"/>
</dbReference>
<reference evidence="9 10" key="1">
    <citation type="submission" date="2024-09" db="EMBL/GenBank/DDBJ databases">
        <authorList>
            <person name="Sun Q."/>
            <person name="Mori K."/>
        </authorList>
    </citation>
    <scope>NUCLEOTIDE SEQUENCE [LARGE SCALE GENOMIC DNA]</scope>
    <source>
        <strain evidence="9 10">CCM 8543</strain>
    </source>
</reference>
<dbReference type="InterPro" id="IPR002942">
    <property type="entry name" value="S4_RNA-bd"/>
</dbReference>
<feature type="compositionally biased region" description="Basic and acidic residues" evidence="7">
    <location>
        <begin position="286"/>
        <end position="316"/>
    </location>
</feature>
<sequence length="368" mass="40216">MTTMKNRKTIGKNAASADGHAGGERIARRLARAGLASRREAEAMVAAGRVKVNGRTLKTPAFNVRPSDRIEVDGAPIPQVERTRLFLLHKPAGVVTTSRDPEGRRTVFDILPEGLPRLVTVGRLDINTEGLLLLTNDGGLARILELPSTGWLRRYRVRVHGAVDPVALAQLEHGIAVDGVFYGAIEATLDRKQGSNAWLTLGLREGKNREVKKVLGALGLEVTRLIRVSYGPFQLGDLPEGAVQEIKGRTLRDQLGPRLIAEAGANFEAPIVHPFSKKPVKAARKPAAEPARETAKKKKSPQDHREEMRARLDTRPPARPARRSRAANVWMAPGARPSAPGKTREKPQDDSKPARPQTGKRPRGRGKR</sequence>
<dbReference type="PROSITE" id="PS01149">
    <property type="entry name" value="PSI_RSU"/>
    <property type="match status" value="1"/>
</dbReference>
<dbReference type="SUPFAM" id="SSF55174">
    <property type="entry name" value="Alpha-L RNA-binding motif"/>
    <property type="match status" value="1"/>
</dbReference>
<dbReference type="Pfam" id="PF00849">
    <property type="entry name" value="PseudoU_synth_2"/>
    <property type="match status" value="1"/>
</dbReference>
<dbReference type="NCBIfam" id="TIGR00093">
    <property type="entry name" value="pseudouridine synthase"/>
    <property type="match status" value="1"/>
</dbReference>